<evidence type="ECO:0000256" key="1">
    <source>
        <dbReference type="ARBA" id="ARBA00004123"/>
    </source>
</evidence>
<proteinExistence type="inferred from homology"/>
<dbReference type="InterPro" id="IPR013633">
    <property type="entry name" value="NRDE-2"/>
</dbReference>
<accession>A0A1D6QDN5</accession>
<dbReference type="eggNOG" id="KOG1972">
    <property type="taxonomic scope" value="Eukaryota"/>
</dbReference>
<sequence length="156" mass="17439">MSRECLHDGKVWLAFAQFQNSGGARIGEDGALRWSEWLAKDEESRQKLSTQENSQETETGGWSGWFDPSLGNTDANDLSKKSLEPSLSDGKGAEDLDAENSPAQDDVESLLKKPGIAVDAESYSEAKDAETWNRWALMELSRDNEPWMPLHEKYSN</sequence>
<dbReference type="STRING" id="4577.A0A1D6QDN5"/>
<evidence type="ECO:0000256" key="4">
    <source>
        <dbReference type="SAM" id="MobiDB-lite"/>
    </source>
</evidence>
<feature type="compositionally biased region" description="Polar residues" evidence="4">
    <location>
        <begin position="47"/>
        <end position="60"/>
    </location>
</feature>
<protein>
    <submittedName>
        <fullName evidence="5">UPF0614 C14orf102-like protein</fullName>
    </submittedName>
</protein>
<comment type="subcellular location">
    <subcellularLocation>
        <location evidence="1">Nucleus</location>
    </subcellularLocation>
</comment>
<dbReference type="InParanoid" id="A0A1D6QDN5"/>
<dbReference type="AlphaFoldDB" id="A0A1D6QDN5"/>
<evidence type="ECO:0000256" key="2">
    <source>
        <dbReference type="ARBA" id="ARBA00009265"/>
    </source>
</evidence>
<gene>
    <name evidence="5" type="ORF">ZEAMMB73_Zm00001d052131</name>
</gene>
<evidence type="ECO:0000313" key="5">
    <source>
        <dbReference type="EMBL" id="AQK56286.1"/>
    </source>
</evidence>
<dbReference type="ExpressionAtlas" id="A0A1D6QDN5">
    <property type="expression patterns" value="baseline and differential"/>
</dbReference>
<dbReference type="PANTHER" id="PTHR13471:SF0">
    <property type="entry name" value="NUCLEAR EXOSOME REGULATOR NRDE2"/>
    <property type="match status" value="1"/>
</dbReference>
<comment type="similarity">
    <text evidence="2">Belongs to the NRDE2 family.</text>
</comment>
<keyword evidence="3" id="KW-0539">Nucleus</keyword>
<dbReference type="PANTHER" id="PTHR13471">
    <property type="entry name" value="TETRATRICOPEPTIDE-LIKE HELICAL"/>
    <property type="match status" value="1"/>
</dbReference>
<organism evidence="5">
    <name type="scientific">Zea mays</name>
    <name type="common">Maize</name>
    <dbReference type="NCBI Taxonomy" id="4577"/>
    <lineage>
        <taxon>Eukaryota</taxon>
        <taxon>Viridiplantae</taxon>
        <taxon>Streptophyta</taxon>
        <taxon>Embryophyta</taxon>
        <taxon>Tracheophyta</taxon>
        <taxon>Spermatophyta</taxon>
        <taxon>Magnoliopsida</taxon>
        <taxon>Liliopsida</taxon>
        <taxon>Poales</taxon>
        <taxon>Poaceae</taxon>
        <taxon>PACMAD clade</taxon>
        <taxon>Panicoideae</taxon>
        <taxon>Andropogonodae</taxon>
        <taxon>Andropogoneae</taxon>
        <taxon>Tripsacinae</taxon>
        <taxon>Zea</taxon>
    </lineage>
</organism>
<dbReference type="EMBL" id="CM000780">
    <property type="protein sequence ID" value="AQK56286.1"/>
    <property type="molecule type" value="Genomic_DNA"/>
</dbReference>
<name>A0A1D6QDN5_MAIZE</name>
<dbReference type="PaxDb" id="4577-AC185501.3_FGP006"/>
<evidence type="ECO:0000256" key="3">
    <source>
        <dbReference type="ARBA" id="ARBA00023242"/>
    </source>
</evidence>
<dbReference type="GO" id="GO:0005634">
    <property type="term" value="C:nucleus"/>
    <property type="evidence" value="ECO:0007669"/>
    <property type="project" value="UniProtKB-SubCell"/>
</dbReference>
<feature type="region of interest" description="Disordered" evidence="4">
    <location>
        <begin position="42"/>
        <end position="110"/>
    </location>
</feature>
<reference evidence="5" key="1">
    <citation type="submission" date="2015-12" db="EMBL/GenBank/DDBJ databases">
        <title>Update maize B73 reference genome by single molecule sequencing technologies.</title>
        <authorList>
            <consortium name="Maize Genome Sequencing Project"/>
            <person name="Ware D."/>
        </authorList>
    </citation>
    <scope>NUCLEOTIDE SEQUENCE</scope>
    <source>
        <tissue evidence="5">Seedling</tissue>
    </source>
</reference>